<gene>
    <name evidence="15" type="ORF">QNH46_04420</name>
</gene>
<comment type="catalytic activity">
    <reaction evidence="1 9">
        <text>Endohydrolysis of (1-&gt;4)-beta-D-xylosidic linkages in xylans.</text>
        <dbReference type="EC" id="3.2.1.8"/>
    </reaction>
</comment>
<dbReference type="InterPro" id="IPR036966">
    <property type="entry name" value="CBM3_sf"/>
</dbReference>
<dbReference type="SMART" id="SM01067">
    <property type="entry name" value="CBM_3"/>
    <property type="match status" value="1"/>
</dbReference>
<dbReference type="PRINTS" id="PR00134">
    <property type="entry name" value="GLHYDRLASE10"/>
</dbReference>
<comment type="pathway">
    <text evidence="2">Glycan degradation; xylan degradation.</text>
</comment>
<keyword evidence="3" id="KW-0858">Xylan degradation</keyword>
<dbReference type="PANTHER" id="PTHR31490:SF90">
    <property type="entry name" value="ENDO-1,4-BETA-XYLANASE A"/>
    <property type="match status" value="1"/>
</dbReference>
<dbReference type="EC" id="3.2.1.8" evidence="9"/>
<proteinExistence type="inferred from homology"/>
<dbReference type="InterPro" id="IPR036116">
    <property type="entry name" value="FN3_sf"/>
</dbReference>
<dbReference type="Gene3D" id="2.60.40.710">
    <property type="entry name" value="Endoglucanase-like"/>
    <property type="match status" value="1"/>
</dbReference>
<dbReference type="Pfam" id="PF02018">
    <property type="entry name" value="CBM_4_9"/>
    <property type="match status" value="1"/>
</dbReference>
<dbReference type="SMART" id="SM00633">
    <property type="entry name" value="Glyco_10"/>
    <property type="match status" value="1"/>
</dbReference>
<evidence type="ECO:0000259" key="13">
    <source>
        <dbReference type="PROSITE" id="PS51172"/>
    </source>
</evidence>
<protein>
    <recommendedName>
        <fullName evidence="9">Beta-xylanase</fullName>
        <ecNumber evidence="9">3.2.1.8</ecNumber>
    </recommendedName>
</protein>
<keyword evidence="6 9" id="KW-0119">Carbohydrate metabolism</keyword>
<dbReference type="SMART" id="SM00060">
    <property type="entry name" value="FN3"/>
    <property type="match status" value="2"/>
</dbReference>
<dbReference type="AlphaFoldDB" id="A0AA95ICW2"/>
<comment type="similarity">
    <text evidence="9">Belongs to the glycosyl hydrolase 10 (cellulase F) family.</text>
</comment>
<dbReference type="PROSITE" id="PS51172">
    <property type="entry name" value="CBM3"/>
    <property type="match status" value="1"/>
</dbReference>
<dbReference type="GO" id="GO:0030248">
    <property type="term" value="F:cellulose binding"/>
    <property type="evidence" value="ECO:0007669"/>
    <property type="project" value="InterPro"/>
</dbReference>
<feature type="domain" description="Fibronectin type-III" evidence="12">
    <location>
        <begin position="521"/>
        <end position="611"/>
    </location>
</feature>
<dbReference type="KEGG" id="pwn:QNH46_04420"/>
<evidence type="ECO:0000256" key="5">
    <source>
        <dbReference type="ARBA" id="ARBA00022801"/>
    </source>
</evidence>
<evidence type="ECO:0000313" key="16">
    <source>
        <dbReference type="Proteomes" id="UP001177943"/>
    </source>
</evidence>
<dbReference type="InterPro" id="IPR044846">
    <property type="entry name" value="GH10"/>
</dbReference>
<evidence type="ECO:0000256" key="4">
    <source>
        <dbReference type="ARBA" id="ARBA00022737"/>
    </source>
</evidence>
<evidence type="ECO:0000256" key="11">
    <source>
        <dbReference type="SAM" id="SignalP"/>
    </source>
</evidence>
<feature type="domain" description="CBM3" evidence="13">
    <location>
        <begin position="706"/>
        <end position="856"/>
    </location>
</feature>
<evidence type="ECO:0000256" key="1">
    <source>
        <dbReference type="ARBA" id="ARBA00000681"/>
    </source>
</evidence>
<keyword evidence="7 9" id="KW-0326">Glycosidase</keyword>
<dbReference type="Gene3D" id="2.60.120.260">
    <property type="entry name" value="Galactose-binding domain-like"/>
    <property type="match status" value="1"/>
</dbReference>
<dbReference type="Proteomes" id="UP001177943">
    <property type="component" value="Chromosome"/>
</dbReference>
<evidence type="ECO:0000259" key="14">
    <source>
        <dbReference type="PROSITE" id="PS51760"/>
    </source>
</evidence>
<evidence type="ECO:0000313" key="15">
    <source>
        <dbReference type="EMBL" id="WHX49923.1"/>
    </source>
</evidence>
<dbReference type="InterPro" id="IPR013783">
    <property type="entry name" value="Ig-like_fold"/>
</dbReference>
<name>A0AA95ICW2_9BACL</name>
<dbReference type="InterPro" id="IPR001000">
    <property type="entry name" value="GH10_dom"/>
</dbReference>
<feature type="signal peptide" evidence="11">
    <location>
        <begin position="1"/>
        <end position="23"/>
    </location>
</feature>
<dbReference type="CDD" id="cd00063">
    <property type="entry name" value="FN3"/>
    <property type="match status" value="1"/>
</dbReference>
<dbReference type="Gene3D" id="3.20.20.80">
    <property type="entry name" value="Glycosidases"/>
    <property type="match status" value="1"/>
</dbReference>
<evidence type="ECO:0000256" key="3">
    <source>
        <dbReference type="ARBA" id="ARBA00022651"/>
    </source>
</evidence>
<dbReference type="InterPro" id="IPR003961">
    <property type="entry name" value="FN3_dom"/>
</dbReference>
<dbReference type="SUPFAM" id="SSF51445">
    <property type="entry name" value="(Trans)glycosidases"/>
    <property type="match status" value="1"/>
</dbReference>
<evidence type="ECO:0000259" key="12">
    <source>
        <dbReference type="PROSITE" id="PS50853"/>
    </source>
</evidence>
<feature type="domain" description="GH10" evidence="14">
    <location>
        <begin position="187"/>
        <end position="515"/>
    </location>
</feature>
<feature type="compositionally biased region" description="Low complexity" evidence="10">
    <location>
        <begin position="56"/>
        <end position="69"/>
    </location>
</feature>
<dbReference type="PANTHER" id="PTHR31490">
    <property type="entry name" value="GLYCOSYL HYDROLASE"/>
    <property type="match status" value="1"/>
</dbReference>
<dbReference type="SUPFAM" id="SSF49384">
    <property type="entry name" value="Carbohydrate-binding domain"/>
    <property type="match status" value="1"/>
</dbReference>
<dbReference type="Pfam" id="PF00331">
    <property type="entry name" value="Glyco_hydro_10"/>
    <property type="match status" value="1"/>
</dbReference>
<dbReference type="Gene3D" id="2.60.40.10">
    <property type="entry name" value="Immunoglobulins"/>
    <property type="match status" value="2"/>
</dbReference>
<dbReference type="GO" id="GO:0031176">
    <property type="term" value="F:endo-1,4-beta-xylanase activity"/>
    <property type="evidence" value="ECO:0007669"/>
    <property type="project" value="UniProtKB-EC"/>
</dbReference>
<dbReference type="InterPro" id="IPR008979">
    <property type="entry name" value="Galactose-bd-like_sf"/>
</dbReference>
<dbReference type="InterPro" id="IPR017853">
    <property type="entry name" value="GH"/>
</dbReference>
<keyword evidence="8 9" id="KW-0624">Polysaccharide degradation</keyword>
<dbReference type="EMBL" id="CP126084">
    <property type="protein sequence ID" value="WHX49923.1"/>
    <property type="molecule type" value="Genomic_DNA"/>
</dbReference>
<dbReference type="GO" id="GO:0045493">
    <property type="term" value="P:xylan catabolic process"/>
    <property type="evidence" value="ECO:0007669"/>
    <property type="project" value="UniProtKB-KW"/>
</dbReference>
<dbReference type="InterPro" id="IPR001956">
    <property type="entry name" value="CBM3"/>
</dbReference>
<dbReference type="InterPro" id="IPR008965">
    <property type="entry name" value="CBM2/CBM3_carb-bd_dom_sf"/>
</dbReference>
<keyword evidence="11" id="KW-0732">Signal</keyword>
<evidence type="ECO:0000256" key="9">
    <source>
        <dbReference type="RuleBase" id="RU361174"/>
    </source>
</evidence>
<dbReference type="SUPFAM" id="SSF49265">
    <property type="entry name" value="Fibronectin type III"/>
    <property type="match status" value="1"/>
</dbReference>
<evidence type="ECO:0000256" key="2">
    <source>
        <dbReference type="ARBA" id="ARBA00004851"/>
    </source>
</evidence>
<sequence length="856" mass="92858">MKMLSLRAMTLLLVLCLIAPLYAAVPAAANTVLLQHGFEDGTTQGWAPRGEDEMLSSSTGTAARTGTRGLHVSGRTESWNGASLDVTSQMQVGQTYLFTGWIKLASGSGTVYMSLDTTKNGTRSYSQLYSATATSGGWVEFKAEYKYREPLENVSVYFEVPNNPTVDFYLDDFRMEQLPDRGPITIEPDIPSLKDVFTGDFLFGAAFENFELIEAADRQLLTKHFNSLTPGNVLKWDSTQPQEGEFNFDPSDQAVQFALDNGQQVRGHTLVWHNQTPDWVFRDSNGNLASKQLLYQRMEAHINEVVGRYKGKIYAWDVVNEVIDASQPDGLLRSLWYQIAGEEYIEKAFEYAHAADPDALLFINDYNTHESAKSQALYNLISRLKAKGIPVHGVGHQTHLKINYPTMSEIDSSIAKFAALNIKQEITELDIDIYSDDSTKYDTLPDNLAQTQATRYKQLFDVLLKHKDKIDNVTVWGKDDGNSWLRSFPVNRNNWPLLFDERLQSKPAYWAIVNGKPTQQPPAAPIGLIATAGNAQVSLAWSSVSGATSYTVKRATTSGGPYTNVATGLTTASYTNTGLTNGTTYYYVVSASNSIGQGPDSAQVSATPAAGTQVPSAPTGLAATAGNAQVSLTWNAVSGATSYTVKRATTSGGPYTNVATGLTTASYTNTGLTNGTTYYYVVSASNSIGQGPNSAQVSATPTGGSTASNLVLQYRAADTNAADNQIKPSFNIKNNGTSAVDLSTLKIRYYFTKDGSAAVNGWIDWAQLGGSNIQISFGNHTGTNSDTYVELSFSSGAGSIAAGGQSGEIQLRMSKTDWSNFNEANDYSFDGTKTAFADWDRVVLYQNGQIVWGTAP</sequence>
<dbReference type="Pfam" id="PF00942">
    <property type="entry name" value="CBM_3"/>
    <property type="match status" value="1"/>
</dbReference>
<dbReference type="InterPro" id="IPR003305">
    <property type="entry name" value="CenC_carb-bd"/>
</dbReference>
<dbReference type="PROSITE" id="PS51760">
    <property type="entry name" value="GH10_2"/>
    <property type="match status" value="1"/>
</dbReference>
<evidence type="ECO:0000256" key="8">
    <source>
        <dbReference type="ARBA" id="ARBA00023326"/>
    </source>
</evidence>
<organism evidence="15 16">
    <name type="scientific">Paenibacillus woosongensis</name>
    <dbReference type="NCBI Taxonomy" id="307580"/>
    <lineage>
        <taxon>Bacteria</taxon>
        <taxon>Bacillati</taxon>
        <taxon>Bacillota</taxon>
        <taxon>Bacilli</taxon>
        <taxon>Bacillales</taxon>
        <taxon>Paenibacillaceae</taxon>
        <taxon>Paenibacillus</taxon>
    </lineage>
</organism>
<feature type="region of interest" description="Disordered" evidence="10">
    <location>
        <begin position="44"/>
        <end position="74"/>
    </location>
</feature>
<dbReference type="RefSeq" id="WP_283927088.1">
    <property type="nucleotide sequence ID" value="NZ_CP126084.1"/>
</dbReference>
<feature type="domain" description="Fibronectin type-III" evidence="12">
    <location>
        <begin position="614"/>
        <end position="705"/>
    </location>
</feature>
<feature type="chain" id="PRO_5041681241" description="Beta-xylanase" evidence="11">
    <location>
        <begin position="24"/>
        <end position="856"/>
    </location>
</feature>
<reference evidence="15" key="1">
    <citation type="submission" date="2023-05" db="EMBL/GenBank/DDBJ databases">
        <title>Comparative genomics of Bacillaceae isolates and their secondary metabolite potential.</title>
        <authorList>
            <person name="Song L."/>
            <person name="Nielsen L.J."/>
            <person name="Mohite O."/>
            <person name="Xu X."/>
            <person name="Weber T."/>
            <person name="Kovacs A.T."/>
        </authorList>
    </citation>
    <scope>NUCLEOTIDE SEQUENCE</scope>
    <source>
        <strain evidence="15">B2_4</strain>
    </source>
</reference>
<keyword evidence="5 9" id="KW-0378">Hydrolase</keyword>
<dbReference type="PROSITE" id="PS50853">
    <property type="entry name" value="FN3"/>
    <property type="match status" value="2"/>
</dbReference>
<keyword evidence="4" id="KW-0677">Repeat</keyword>
<dbReference type="SUPFAM" id="SSF49785">
    <property type="entry name" value="Galactose-binding domain-like"/>
    <property type="match status" value="1"/>
</dbReference>
<evidence type="ECO:0000256" key="6">
    <source>
        <dbReference type="ARBA" id="ARBA00023277"/>
    </source>
</evidence>
<accession>A0AA95ICW2</accession>
<dbReference type="Pfam" id="PF00041">
    <property type="entry name" value="fn3"/>
    <property type="match status" value="2"/>
</dbReference>
<evidence type="ECO:0000256" key="7">
    <source>
        <dbReference type="ARBA" id="ARBA00023295"/>
    </source>
</evidence>
<evidence type="ECO:0000256" key="10">
    <source>
        <dbReference type="SAM" id="MobiDB-lite"/>
    </source>
</evidence>